<name>A0A840W1F2_9ACTN</name>
<evidence type="ECO:0000256" key="2">
    <source>
        <dbReference type="ARBA" id="ARBA00023002"/>
    </source>
</evidence>
<dbReference type="InterPro" id="IPR002347">
    <property type="entry name" value="SDR_fam"/>
</dbReference>
<dbReference type="InterPro" id="IPR036291">
    <property type="entry name" value="NAD(P)-bd_dom_sf"/>
</dbReference>
<organism evidence="4 5">
    <name type="scientific">Nocardiopsis metallicus</name>
    <dbReference type="NCBI Taxonomy" id="179819"/>
    <lineage>
        <taxon>Bacteria</taxon>
        <taxon>Bacillati</taxon>
        <taxon>Actinomycetota</taxon>
        <taxon>Actinomycetes</taxon>
        <taxon>Streptosporangiales</taxon>
        <taxon>Nocardiopsidaceae</taxon>
        <taxon>Nocardiopsis</taxon>
    </lineage>
</organism>
<sequence>MRREKRLNGIDGAVAVVTGAASGVGRAVVTDLAEHGALIAAVDIDPDGLAETVRALEGNGHQARAFTADVTDTNAVETLFGEVEALLGPVTVVVSAAGTLATGPVVDCADRDWHRMIAVNATGVFAVCRAAARRMGPRGHGTLVTVASNAAGVPRSGMAAYAASKAAAVALTKSLGLELAPLGVRCNVVSPGSTDTPMLRTMAADPQALVAGDPEHFKVGIPLGRIGQPEDVAAAVRFLVSDAARHITMHELYVDGGATLR</sequence>
<dbReference type="EMBL" id="JACHDO010000001">
    <property type="protein sequence ID" value="MBB5490609.1"/>
    <property type="molecule type" value="Genomic_DNA"/>
</dbReference>
<dbReference type="FunFam" id="3.40.50.720:FF:000084">
    <property type="entry name" value="Short-chain dehydrogenase reductase"/>
    <property type="match status" value="1"/>
</dbReference>
<dbReference type="GO" id="GO:0008667">
    <property type="term" value="F:2,3-dihydro-2,3-dihydroxybenzoate dehydrogenase activity"/>
    <property type="evidence" value="ECO:0007669"/>
    <property type="project" value="UniProtKB-UniRule"/>
</dbReference>
<comment type="similarity">
    <text evidence="1">Belongs to the short-chain dehydrogenases/reductases (SDR) family.</text>
</comment>
<dbReference type="RefSeq" id="WP_376769911.1">
    <property type="nucleotide sequence ID" value="NZ_BAAAKM010000038.1"/>
</dbReference>
<dbReference type="PANTHER" id="PTHR24321:SF13">
    <property type="entry name" value="2,3-DIHYDRO-2,3-DIHYDROXYBENZOATE DEHYDROGENASE"/>
    <property type="match status" value="1"/>
</dbReference>
<evidence type="ECO:0000256" key="3">
    <source>
        <dbReference type="NCBIfam" id="TIGR04316"/>
    </source>
</evidence>
<dbReference type="Pfam" id="PF13561">
    <property type="entry name" value="adh_short_C2"/>
    <property type="match status" value="1"/>
</dbReference>
<dbReference type="InterPro" id="IPR003560">
    <property type="entry name" value="DHB_DH"/>
</dbReference>
<dbReference type="SUPFAM" id="SSF51735">
    <property type="entry name" value="NAD(P)-binding Rossmann-fold domains"/>
    <property type="match status" value="1"/>
</dbReference>
<accession>A0A840W1F2</accession>
<evidence type="ECO:0000256" key="1">
    <source>
        <dbReference type="ARBA" id="ARBA00006484"/>
    </source>
</evidence>
<dbReference type="NCBIfam" id="TIGR04316">
    <property type="entry name" value="dhbA_paeA"/>
    <property type="match status" value="1"/>
</dbReference>
<gene>
    <name evidence="4" type="ORF">HNR07_001746</name>
</gene>
<comment type="caution">
    <text evidence="4">The sequence shown here is derived from an EMBL/GenBank/DDBJ whole genome shotgun (WGS) entry which is preliminary data.</text>
</comment>
<dbReference type="PANTHER" id="PTHR24321">
    <property type="entry name" value="DEHYDROGENASES, SHORT CHAIN"/>
    <property type="match status" value="1"/>
</dbReference>
<dbReference type="AlphaFoldDB" id="A0A840W1F2"/>
<evidence type="ECO:0000313" key="4">
    <source>
        <dbReference type="EMBL" id="MBB5490609.1"/>
    </source>
</evidence>
<dbReference type="PRINTS" id="PR00080">
    <property type="entry name" value="SDRFAMILY"/>
</dbReference>
<keyword evidence="5" id="KW-1185">Reference proteome</keyword>
<dbReference type="InterPro" id="IPR020904">
    <property type="entry name" value="Sc_DH/Rdtase_CS"/>
</dbReference>
<protein>
    <recommendedName>
        <fullName evidence="3">2,3-dihydro-2,3-dihydroxybenzoate dehydrogenase</fullName>
        <ecNumber evidence="3">1.3.1.28</ecNumber>
    </recommendedName>
</protein>
<dbReference type="EC" id="1.3.1.28" evidence="3"/>
<dbReference type="Proteomes" id="UP000579647">
    <property type="component" value="Unassembled WGS sequence"/>
</dbReference>
<dbReference type="PRINTS" id="PR00081">
    <property type="entry name" value="GDHRDH"/>
</dbReference>
<evidence type="ECO:0000313" key="5">
    <source>
        <dbReference type="Proteomes" id="UP000579647"/>
    </source>
</evidence>
<proteinExistence type="inferred from homology"/>
<dbReference type="GO" id="GO:0019290">
    <property type="term" value="P:siderophore biosynthetic process"/>
    <property type="evidence" value="ECO:0007669"/>
    <property type="project" value="InterPro"/>
</dbReference>
<dbReference type="Gene3D" id="3.40.50.720">
    <property type="entry name" value="NAD(P)-binding Rossmann-like Domain"/>
    <property type="match status" value="1"/>
</dbReference>
<keyword evidence="2 4" id="KW-0560">Oxidoreductase</keyword>
<reference evidence="4 5" key="1">
    <citation type="submission" date="2020-08" db="EMBL/GenBank/DDBJ databases">
        <title>Sequencing the genomes of 1000 actinobacteria strains.</title>
        <authorList>
            <person name="Klenk H.-P."/>
        </authorList>
    </citation>
    <scope>NUCLEOTIDE SEQUENCE [LARGE SCALE GENOMIC DNA]</scope>
    <source>
        <strain evidence="4 5">DSM 44598</strain>
    </source>
</reference>
<dbReference type="PROSITE" id="PS00061">
    <property type="entry name" value="ADH_SHORT"/>
    <property type="match status" value="1"/>
</dbReference>